<organism evidence="2 3">
    <name type="scientific">Sporolactobacillus terrae</name>
    <dbReference type="NCBI Taxonomy" id="269673"/>
    <lineage>
        <taxon>Bacteria</taxon>
        <taxon>Bacillati</taxon>
        <taxon>Bacillota</taxon>
        <taxon>Bacilli</taxon>
        <taxon>Bacillales</taxon>
        <taxon>Sporolactobacillaceae</taxon>
        <taxon>Sporolactobacillus</taxon>
    </lineage>
</organism>
<dbReference type="Proteomes" id="UP000285882">
    <property type="component" value="Chromosome"/>
</dbReference>
<dbReference type="EMBL" id="CP025688">
    <property type="protein sequence ID" value="QAA23678.1"/>
    <property type="molecule type" value="Genomic_DNA"/>
</dbReference>
<evidence type="ECO:0000313" key="3">
    <source>
        <dbReference type="Proteomes" id="UP000285882"/>
    </source>
</evidence>
<gene>
    <name evidence="2" type="ORF">C0674_14365</name>
</gene>
<name>A0ABX5QAL4_9BACL</name>
<dbReference type="Pfam" id="PF12323">
    <property type="entry name" value="HTH_OrfB_IS605"/>
    <property type="match status" value="1"/>
</dbReference>
<keyword evidence="3" id="KW-1185">Reference proteome</keyword>
<proteinExistence type="predicted"/>
<feature type="domain" description="Transposase putative helix-turn-helix" evidence="1">
    <location>
        <begin position="1"/>
        <end position="28"/>
    </location>
</feature>
<dbReference type="RefSeq" id="WP_081788033.1">
    <property type="nucleotide sequence ID" value="NZ_AP021853.1"/>
</dbReference>
<protein>
    <recommendedName>
        <fullName evidence="1">Transposase putative helix-turn-helix domain-containing protein</fullName>
    </recommendedName>
</protein>
<accession>A0ABX5QAL4</accession>
<sequence length="32" mass="3769">MIQKKAYTFRLYPTKEQVTFFHQCMGSALSIT</sequence>
<reference evidence="2 3" key="1">
    <citation type="submission" date="2018-01" db="EMBL/GenBank/DDBJ databases">
        <title>Complete genome sequencing of Sporolactobacillus terrae DLG3.</title>
        <authorList>
            <person name="Nam Y.-D."/>
            <person name="Kang J."/>
            <person name="Chung W.-H."/>
        </authorList>
    </citation>
    <scope>NUCLEOTIDE SEQUENCE [LARGE SCALE GENOMIC DNA]</scope>
    <source>
        <strain evidence="2 3">DLG3</strain>
    </source>
</reference>
<evidence type="ECO:0000313" key="2">
    <source>
        <dbReference type="EMBL" id="QAA23678.1"/>
    </source>
</evidence>
<evidence type="ECO:0000259" key="1">
    <source>
        <dbReference type="Pfam" id="PF12323"/>
    </source>
</evidence>
<dbReference type="InterPro" id="IPR021027">
    <property type="entry name" value="Transposase_put_HTH"/>
</dbReference>